<evidence type="ECO:0008006" key="3">
    <source>
        <dbReference type="Google" id="ProtNLM"/>
    </source>
</evidence>
<name>A0A061F3B0_THECC</name>
<dbReference type="Proteomes" id="UP000026915">
    <property type="component" value="Chromosome 5"/>
</dbReference>
<dbReference type="InParanoid" id="A0A061F3B0"/>
<sequence length="181" mass="21284">MLQIHFRHTLGGHPVPCRYEKLRNVGDARPRRRWVKKMSGGLKGLRLSRSRKLKTLCSVVFANRITRIYADIAHRLKMDGTLCPNIIFATHWGLPTLSHTGRLKTNRFSRSGLIRLVLTLLVFTTTEKRIFSSMKIMKIRLWNQINNEFLVDNLVVYIKKDITSFFSIKLIIDELKFRKYR</sequence>
<dbReference type="AlphaFoldDB" id="A0A061F3B0"/>
<dbReference type="PANTHER" id="PTHR35123">
    <property type="entry name" value="OS07G0633900 PROTEIN-RELATED"/>
    <property type="match status" value="1"/>
</dbReference>
<organism evidence="1 2">
    <name type="scientific">Theobroma cacao</name>
    <name type="common">Cacao</name>
    <name type="synonym">Cocoa</name>
    <dbReference type="NCBI Taxonomy" id="3641"/>
    <lineage>
        <taxon>Eukaryota</taxon>
        <taxon>Viridiplantae</taxon>
        <taxon>Streptophyta</taxon>
        <taxon>Embryophyta</taxon>
        <taxon>Tracheophyta</taxon>
        <taxon>Spermatophyta</taxon>
        <taxon>Magnoliopsida</taxon>
        <taxon>eudicotyledons</taxon>
        <taxon>Gunneridae</taxon>
        <taxon>Pentapetalae</taxon>
        <taxon>rosids</taxon>
        <taxon>malvids</taxon>
        <taxon>Malvales</taxon>
        <taxon>Malvaceae</taxon>
        <taxon>Byttnerioideae</taxon>
        <taxon>Theobroma</taxon>
    </lineage>
</organism>
<evidence type="ECO:0000313" key="1">
    <source>
        <dbReference type="EMBL" id="EOY11805.1"/>
    </source>
</evidence>
<protein>
    <recommendedName>
        <fullName evidence="3">HAT C-terminal dimerisation domain-containing protein</fullName>
    </recommendedName>
</protein>
<proteinExistence type="predicted"/>
<dbReference type="Gramene" id="EOY11805">
    <property type="protein sequence ID" value="EOY11805"/>
    <property type="gene ID" value="TCM_026865"/>
</dbReference>
<evidence type="ECO:0000313" key="2">
    <source>
        <dbReference type="Proteomes" id="UP000026915"/>
    </source>
</evidence>
<dbReference type="HOGENOM" id="CLU_1491626_0_0_1"/>
<dbReference type="PANTHER" id="PTHR35123:SF3">
    <property type="entry name" value="TRANSMEMBRANE PROTEIN"/>
    <property type="match status" value="1"/>
</dbReference>
<accession>A0A061F3B0</accession>
<dbReference type="EMBL" id="CM001883">
    <property type="protein sequence ID" value="EOY11805.1"/>
    <property type="molecule type" value="Genomic_DNA"/>
</dbReference>
<keyword evidence="2" id="KW-1185">Reference proteome</keyword>
<reference evidence="1 2" key="1">
    <citation type="journal article" date="2013" name="Genome Biol.">
        <title>The genome sequence of the most widely cultivated cacao type and its use to identify candidate genes regulating pod color.</title>
        <authorList>
            <person name="Motamayor J.C."/>
            <person name="Mockaitis K."/>
            <person name="Schmutz J."/>
            <person name="Haiminen N."/>
            <person name="Iii D.L."/>
            <person name="Cornejo O."/>
            <person name="Findley S.D."/>
            <person name="Zheng P."/>
            <person name="Utro F."/>
            <person name="Royaert S."/>
            <person name="Saski C."/>
            <person name="Jenkins J."/>
            <person name="Podicheti R."/>
            <person name="Zhao M."/>
            <person name="Scheffler B.E."/>
            <person name="Stack J.C."/>
            <person name="Feltus F.A."/>
            <person name="Mustiga G.M."/>
            <person name="Amores F."/>
            <person name="Phillips W."/>
            <person name="Marelli J.P."/>
            <person name="May G.D."/>
            <person name="Shapiro H."/>
            <person name="Ma J."/>
            <person name="Bustamante C.D."/>
            <person name="Schnell R.J."/>
            <person name="Main D."/>
            <person name="Gilbert D."/>
            <person name="Parida L."/>
            <person name="Kuhn D.N."/>
        </authorList>
    </citation>
    <scope>NUCLEOTIDE SEQUENCE [LARGE SCALE GENOMIC DNA]</scope>
    <source>
        <strain evidence="2">cv. Matina 1-6</strain>
    </source>
</reference>
<gene>
    <name evidence="1" type="ORF">TCM_026865</name>
</gene>